<evidence type="ECO:0000256" key="3">
    <source>
        <dbReference type="ARBA" id="ARBA00022989"/>
    </source>
</evidence>
<keyword evidence="8" id="KW-1185">Reference proteome</keyword>
<sequence>MNETRRAEHDGTPASRRDRAKERAEAVVDRAVDAAGAARDRAAEARDKATAKIADKMAEVKPHMRGWLHAGSIPLMTAAFAVLIALSPSAITAVGSSVYAASALLLFGVSGIYHRGTWAPRMWAFWRRFDHANIYVFIAGTYTPIAFLYLHGAARWTLIGIVWGCALAGMIFKIGWPGAPRWVAMLYVVMGWIAVFFIPQFHAGAHHFPTWVNVTTFTLIAVGGVLYTIGAVVYATKRPNPSPTWFGFHEVFHLFTVLAFICQYIAVSVATYSLR</sequence>
<dbReference type="PANTHER" id="PTHR20855:SF3">
    <property type="entry name" value="LD03007P"/>
    <property type="match status" value="1"/>
</dbReference>
<evidence type="ECO:0000313" key="7">
    <source>
        <dbReference type="EMBL" id="MDO7868851.1"/>
    </source>
</evidence>
<feature type="transmembrane region" description="Helical" evidence="6">
    <location>
        <begin position="254"/>
        <end position="274"/>
    </location>
</feature>
<keyword evidence="3 6" id="KW-1133">Transmembrane helix</keyword>
<evidence type="ECO:0000313" key="8">
    <source>
        <dbReference type="Proteomes" id="UP001233314"/>
    </source>
</evidence>
<reference evidence="7 8" key="1">
    <citation type="submission" date="2023-07" db="EMBL/GenBank/DDBJ databases">
        <title>Nocardioides sp. nov WY-20 isolated from soil.</title>
        <authorList>
            <person name="Liu B."/>
            <person name="Wan Y."/>
        </authorList>
    </citation>
    <scope>NUCLEOTIDE SEQUENCE [LARGE SCALE GENOMIC DNA]</scope>
    <source>
        <strain evidence="7 8">WY-20</strain>
    </source>
</reference>
<evidence type="ECO:0000256" key="1">
    <source>
        <dbReference type="ARBA" id="ARBA00004141"/>
    </source>
</evidence>
<feature type="transmembrane region" description="Helical" evidence="6">
    <location>
        <begin position="133"/>
        <end position="150"/>
    </location>
</feature>
<evidence type="ECO:0000256" key="5">
    <source>
        <dbReference type="SAM" id="MobiDB-lite"/>
    </source>
</evidence>
<dbReference type="Pfam" id="PF03006">
    <property type="entry name" value="HlyIII"/>
    <property type="match status" value="1"/>
</dbReference>
<organism evidence="7 8">
    <name type="scientific">Nocardioides jiangxiensis</name>
    <dbReference type="NCBI Taxonomy" id="3064524"/>
    <lineage>
        <taxon>Bacteria</taxon>
        <taxon>Bacillati</taxon>
        <taxon>Actinomycetota</taxon>
        <taxon>Actinomycetes</taxon>
        <taxon>Propionibacteriales</taxon>
        <taxon>Nocardioidaceae</taxon>
        <taxon>Nocardioides</taxon>
    </lineage>
</organism>
<feature type="transmembrane region" description="Helical" evidence="6">
    <location>
        <begin position="93"/>
        <end position="113"/>
    </location>
</feature>
<comment type="caution">
    <text evidence="7">The sequence shown here is derived from an EMBL/GenBank/DDBJ whole genome shotgun (WGS) entry which is preliminary data.</text>
</comment>
<evidence type="ECO:0000256" key="2">
    <source>
        <dbReference type="ARBA" id="ARBA00022692"/>
    </source>
</evidence>
<dbReference type="Proteomes" id="UP001233314">
    <property type="component" value="Unassembled WGS sequence"/>
</dbReference>
<feature type="region of interest" description="Disordered" evidence="5">
    <location>
        <begin position="1"/>
        <end position="25"/>
    </location>
</feature>
<gene>
    <name evidence="7" type="ORF">Q5722_10775</name>
</gene>
<keyword evidence="2 6" id="KW-0812">Transmembrane</keyword>
<name>A0ABT9B1X1_9ACTN</name>
<accession>A0ABT9B1X1</accession>
<feature type="transmembrane region" description="Helical" evidence="6">
    <location>
        <begin position="157"/>
        <end position="176"/>
    </location>
</feature>
<proteinExistence type="predicted"/>
<evidence type="ECO:0000256" key="6">
    <source>
        <dbReference type="SAM" id="Phobius"/>
    </source>
</evidence>
<comment type="subcellular location">
    <subcellularLocation>
        <location evidence="1">Membrane</location>
        <topology evidence="1">Multi-pass membrane protein</topology>
    </subcellularLocation>
</comment>
<dbReference type="PANTHER" id="PTHR20855">
    <property type="entry name" value="ADIPOR/PROGESTIN RECEPTOR-RELATED"/>
    <property type="match status" value="1"/>
</dbReference>
<feature type="transmembrane region" description="Helical" evidence="6">
    <location>
        <begin position="182"/>
        <end position="199"/>
    </location>
</feature>
<keyword evidence="4 6" id="KW-0472">Membrane</keyword>
<dbReference type="InterPro" id="IPR004254">
    <property type="entry name" value="AdipoR/HlyIII-related"/>
</dbReference>
<dbReference type="EMBL" id="JAUQTA010000001">
    <property type="protein sequence ID" value="MDO7868851.1"/>
    <property type="molecule type" value="Genomic_DNA"/>
</dbReference>
<evidence type="ECO:0000256" key="4">
    <source>
        <dbReference type="ARBA" id="ARBA00023136"/>
    </source>
</evidence>
<feature type="transmembrane region" description="Helical" evidence="6">
    <location>
        <begin position="211"/>
        <end position="234"/>
    </location>
</feature>
<feature type="transmembrane region" description="Helical" evidence="6">
    <location>
        <begin position="66"/>
        <end position="86"/>
    </location>
</feature>
<dbReference type="RefSeq" id="WP_305028205.1">
    <property type="nucleotide sequence ID" value="NZ_JAUQTA010000001.1"/>
</dbReference>
<protein>
    <submittedName>
        <fullName evidence="7">Hemolysin III family protein</fullName>
    </submittedName>
</protein>